<evidence type="ECO:0000313" key="12">
    <source>
        <dbReference type="EMBL" id="GBL75475.1"/>
    </source>
</evidence>
<feature type="repeat" description="ANK" evidence="10">
    <location>
        <begin position="117"/>
        <end position="141"/>
    </location>
</feature>
<dbReference type="GO" id="GO:0005576">
    <property type="term" value="C:extracellular region"/>
    <property type="evidence" value="ECO:0007669"/>
    <property type="project" value="UniProtKB-SubCell"/>
</dbReference>
<dbReference type="GO" id="GO:0006974">
    <property type="term" value="P:DNA damage response"/>
    <property type="evidence" value="ECO:0007669"/>
    <property type="project" value="TreeGrafter"/>
</dbReference>
<keyword evidence="9" id="KW-1053">Target membrane</keyword>
<feature type="compositionally biased region" description="Basic and acidic residues" evidence="11">
    <location>
        <begin position="182"/>
        <end position="194"/>
    </location>
</feature>
<comment type="subcellular location">
    <subcellularLocation>
        <location evidence="2">Secreted</location>
    </subcellularLocation>
    <subcellularLocation>
        <location evidence="1">Target cell membrane</location>
    </subcellularLocation>
</comment>
<gene>
    <name evidence="12" type="ORF">AVEN_194650_1</name>
</gene>
<dbReference type="SUPFAM" id="SSF48403">
    <property type="entry name" value="Ankyrin repeat"/>
    <property type="match status" value="1"/>
</dbReference>
<keyword evidence="6" id="KW-0800">Toxin</keyword>
<dbReference type="GO" id="GO:0044218">
    <property type="term" value="C:other organism cell membrane"/>
    <property type="evidence" value="ECO:0007669"/>
    <property type="project" value="UniProtKB-KW"/>
</dbReference>
<reference evidence="12 13" key="1">
    <citation type="journal article" date="2019" name="Sci. Rep.">
        <title>Orb-weaving spider Araneus ventricosus genome elucidates the spidroin gene catalogue.</title>
        <authorList>
            <person name="Kono N."/>
            <person name="Nakamura H."/>
            <person name="Ohtoshi R."/>
            <person name="Moran D.A.P."/>
            <person name="Shinohara A."/>
            <person name="Yoshida Y."/>
            <person name="Fujiwara M."/>
            <person name="Mori M."/>
            <person name="Tomita M."/>
            <person name="Arakawa K."/>
        </authorList>
    </citation>
    <scope>NUCLEOTIDE SEQUENCE [LARGE SCALE GENOMIC DNA]</scope>
</reference>
<dbReference type="InterPro" id="IPR002110">
    <property type="entry name" value="Ankyrin_rpt"/>
</dbReference>
<keyword evidence="10" id="KW-0040">ANK repeat</keyword>
<dbReference type="InterPro" id="IPR042479">
    <property type="entry name" value="Slf1"/>
</dbReference>
<dbReference type="PANTHER" id="PTHR46677:SF1">
    <property type="entry name" value="SMC5-SMC6 COMPLEX LOCALIZATION FACTOR PROTEIN 1"/>
    <property type="match status" value="1"/>
</dbReference>
<evidence type="ECO:0000256" key="1">
    <source>
        <dbReference type="ARBA" id="ARBA00004175"/>
    </source>
</evidence>
<keyword evidence="13" id="KW-1185">Reference proteome</keyword>
<dbReference type="PROSITE" id="PS50088">
    <property type="entry name" value="ANK_REPEAT"/>
    <property type="match status" value="1"/>
</dbReference>
<evidence type="ECO:0000256" key="9">
    <source>
        <dbReference type="ARBA" id="ARBA00023298"/>
    </source>
</evidence>
<keyword evidence="8" id="KW-0638">Presynaptic neurotoxin</keyword>
<dbReference type="GO" id="GO:0005634">
    <property type="term" value="C:nucleus"/>
    <property type="evidence" value="ECO:0007669"/>
    <property type="project" value="TreeGrafter"/>
</dbReference>
<keyword evidence="9" id="KW-0472">Membrane</keyword>
<keyword evidence="4" id="KW-0964">Secreted</keyword>
<evidence type="ECO:0000256" key="11">
    <source>
        <dbReference type="SAM" id="MobiDB-lite"/>
    </source>
</evidence>
<dbReference type="GO" id="GO:0044231">
    <property type="term" value="C:host cell presynaptic membrane"/>
    <property type="evidence" value="ECO:0007669"/>
    <property type="project" value="UniProtKB-KW"/>
</dbReference>
<evidence type="ECO:0000256" key="10">
    <source>
        <dbReference type="PROSITE-ProRule" id="PRU00023"/>
    </source>
</evidence>
<dbReference type="PROSITE" id="PS50297">
    <property type="entry name" value="ANK_REP_REGION"/>
    <property type="match status" value="1"/>
</dbReference>
<dbReference type="GO" id="GO:0035861">
    <property type="term" value="C:site of double-strand break"/>
    <property type="evidence" value="ECO:0007669"/>
    <property type="project" value="TreeGrafter"/>
</dbReference>
<evidence type="ECO:0000256" key="6">
    <source>
        <dbReference type="ARBA" id="ARBA00022656"/>
    </source>
</evidence>
<keyword evidence="3" id="KW-0268">Exocytosis</keyword>
<name>A0A4Y2A841_ARAVE</name>
<feature type="region of interest" description="Disordered" evidence="11">
    <location>
        <begin position="171"/>
        <end position="194"/>
    </location>
</feature>
<dbReference type="AlphaFoldDB" id="A0A4Y2A841"/>
<evidence type="ECO:0000256" key="7">
    <source>
        <dbReference type="ARBA" id="ARBA00022699"/>
    </source>
</evidence>
<sequence>MTEEPYPHSHKVTSADVFFLDHRFEHLRSKVWLLKSNLKSGKKRKGDTDFHVCCRTNRFDNLLEALYAHKSKDINAKNSLGITPLHEACLADSYLCCKFLIEESDVRKVNFRAVDCQGRTPLHFAVYKKALDVVNLLLKRGGSDLVKCRDNMGKKPIDYSESEDIRKILQNTELQLEPSDDESQKSSDSMEKKLPKLKNSESLPLYLRTLRSLVGTYCEIYDIPKDENDGVVKLLSHCEEECSHYKVSAEGTLCMEDSSTFETLVENIKKLSACAKRISTDDNLKKELRGLDILVASFV</sequence>
<dbReference type="SMART" id="SM00248">
    <property type="entry name" value="ANK"/>
    <property type="match status" value="3"/>
</dbReference>
<evidence type="ECO:0000256" key="3">
    <source>
        <dbReference type="ARBA" id="ARBA00022483"/>
    </source>
</evidence>
<evidence type="ECO:0000256" key="8">
    <source>
        <dbReference type="ARBA" id="ARBA00023028"/>
    </source>
</evidence>
<dbReference type="OrthoDB" id="6421737at2759"/>
<keyword evidence="5" id="KW-1052">Target cell membrane</keyword>
<dbReference type="InterPro" id="IPR036770">
    <property type="entry name" value="Ankyrin_rpt-contain_sf"/>
</dbReference>
<keyword evidence="7" id="KW-0528">Neurotoxin</keyword>
<evidence type="ECO:0000256" key="2">
    <source>
        <dbReference type="ARBA" id="ARBA00004613"/>
    </source>
</evidence>
<evidence type="ECO:0000256" key="4">
    <source>
        <dbReference type="ARBA" id="ARBA00022525"/>
    </source>
</evidence>
<dbReference type="EMBL" id="BGPR01000007">
    <property type="protein sequence ID" value="GBL75475.1"/>
    <property type="molecule type" value="Genomic_DNA"/>
</dbReference>
<organism evidence="12 13">
    <name type="scientific">Araneus ventricosus</name>
    <name type="common">Orbweaver spider</name>
    <name type="synonym">Epeira ventricosa</name>
    <dbReference type="NCBI Taxonomy" id="182803"/>
    <lineage>
        <taxon>Eukaryota</taxon>
        <taxon>Metazoa</taxon>
        <taxon>Ecdysozoa</taxon>
        <taxon>Arthropoda</taxon>
        <taxon>Chelicerata</taxon>
        <taxon>Arachnida</taxon>
        <taxon>Araneae</taxon>
        <taxon>Araneomorphae</taxon>
        <taxon>Entelegynae</taxon>
        <taxon>Araneoidea</taxon>
        <taxon>Araneidae</taxon>
        <taxon>Araneus</taxon>
    </lineage>
</organism>
<dbReference type="PANTHER" id="PTHR46677">
    <property type="entry name" value="SMC5-SMC6 COMPLEX LOCALIZATION FACTOR PROTEIN 1"/>
    <property type="match status" value="1"/>
</dbReference>
<protein>
    <submittedName>
        <fullName evidence="12">Uncharacterized protein</fullName>
    </submittedName>
</protein>
<dbReference type="Gene3D" id="1.25.40.20">
    <property type="entry name" value="Ankyrin repeat-containing domain"/>
    <property type="match status" value="1"/>
</dbReference>
<dbReference type="GO" id="GO:1990166">
    <property type="term" value="P:protein localization to site of double-strand break"/>
    <property type="evidence" value="ECO:0007669"/>
    <property type="project" value="TreeGrafter"/>
</dbReference>
<accession>A0A4Y2A841</accession>
<proteinExistence type="predicted"/>
<dbReference type="GO" id="GO:2000781">
    <property type="term" value="P:positive regulation of double-strand break repair"/>
    <property type="evidence" value="ECO:0007669"/>
    <property type="project" value="InterPro"/>
</dbReference>
<dbReference type="GO" id="GO:0090729">
    <property type="term" value="F:toxin activity"/>
    <property type="evidence" value="ECO:0007669"/>
    <property type="project" value="UniProtKB-KW"/>
</dbReference>
<dbReference type="GO" id="GO:0006887">
    <property type="term" value="P:exocytosis"/>
    <property type="evidence" value="ECO:0007669"/>
    <property type="project" value="UniProtKB-KW"/>
</dbReference>
<dbReference type="Proteomes" id="UP000499080">
    <property type="component" value="Unassembled WGS sequence"/>
</dbReference>
<evidence type="ECO:0000313" key="13">
    <source>
        <dbReference type="Proteomes" id="UP000499080"/>
    </source>
</evidence>
<comment type="caution">
    <text evidence="12">The sequence shown here is derived from an EMBL/GenBank/DDBJ whole genome shotgun (WGS) entry which is preliminary data.</text>
</comment>
<dbReference type="Pfam" id="PF12796">
    <property type="entry name" value="Ank_2"/>
    <property type="match status" value="1"/>
</dbReference>
<evidence type="ECO:0000256" key="5">
    <source>
        <dbReference type="ARBA" id="ARBA00022537"/>
    </source>
</evidence>